<protein>
    <recommendedName>
        <fullName evidence="3">LmbE-like protein</fullName>
    </recommendedName>
</protein>
<comment type="caution">
    <text evidence="1">The sequence shown here is derived from an EMBL/GenBank/DDBJ whole genome shotgun (WGS) entry which is preliminary data.</text>
</comment>
<dbReference type="InterPro" id="IPR024078">
    <property type="entry name" value="LmbE-like_dom_sf"/>
</dbReference>
<reference evidence="1 2" key="1">
    <citation type="journal article" date="2012" name="J. Bacteriol.">
        <title>De Novo Genome Project of Cupriavidus basilensis OR16.</title>
        <authorList>
            <person name="Cserhati M."/>
            <person name="Kriszt B."/>
            <person name="Szoboszlay S."/>
            <person name="Toth A."/>
            <person name="Szabo I."/>
            <person name="Tancsics A."/>
            <person name="Nagy I."/>
            <person name="Horvath B."/>
            <person name="Nagy I."/>
            <person name="Kukolya J."/>
        </authorList>
    </citation>
    <scope>NUCLEOTIDE SEQUENCE [LARGE SCALE GENOMIC DNA]</scope>
    <source>
        <strain evidence="1 2">OR16</strain>
    </source>
</reference>
<dbReference type="PATRIC" id="fig|1127483.3.peg.5727"/>
<dbReference type="EMBL" id="AHJE01000078">
    <property type="protein sequence ID" value="EHP39934.1"/>
    <property type="molecule type" value="Genomic_DNA"/>
</dbReference>
<name>H1SC14_9BURK</name>
<proteinExistence type="predicted"/>
<gene>
    <name evidence="1" type="ORF">OR16_28689</name>
</gene>
<dbReference type="GO" id="GO:0016811">
    <property type="term" value="F:hydrolase activity, acting on carbon-nitrogen (but not peptide) bonds, in linear amides"/>
    <property type="evidence" value="ECO:0007669"/>
    <property type="project" value="TreeGrafter"/>
</dbReference>
<dbReference type="AlphaFoldDB" id="H1SC14"/>
<dbReference type="Pfam" id="PF02585">
    <property type="entry name" value="PIG-L"/>
    <property type="match status" value="1"/>
</dbReference>
<dbReference type="PANTHER" id="PTHR12993">
    <property type="entry name" value="N-ACETYLGLUCOSAMINYL-PHOSPHATIDYLINOSITOL DE-N-ACETYLASE-RELATED"/>
    <property type="match status" value="1"/>
</dbReference>
<evidence type="ECO:0000313" key="1">
    <source>
        <dbReference type="EMBL" id="EHP39934.1"/>
    </source>
</evidence>
<evidence type="ECO:0000313" key="2">
    <source>
        <dbReference type="Proteomes" id="UP000005808"/>
    </source>
</evidence>
<dbReference type="Gene3D" id="3.40.50.10320">
    <property type="entry name" value="LmbE-like"/>
    <property type="match status" value="1"/>
</dbReference>
<dbReference type="PANTHER" id="PTHR12993:SF29">
    <property type="entry name" value="BLR3841 PROTEIN"/>
    <property type="match status" value="1"/>
</dbReference>
<dbReference type="RefSeq" id="WP_006161364.1">
    <property type="nucleotide sequence ID" value="NZ_AHJE01000078.1"/>
</dbReference>
<sequence>MSDIHAQAQSPAPADAQADATHPSILVVSAHAADFVWRAGGAIALYAERGYHVKIVCLSFGERGESAKMWRQPSMTMERVKAARLEEAQQAADILGATLECFDLGDYPLRVTDAALLRLADLYRELRPELVLSHSREDIYNFDHPLATHVAQEARVIAQAHGYKPEVPVIGAPPVFLFEPHQPEQCNWKPDLLLDISSVWEKKQRAFTTMAAQEHLWEYYTRVALQRGAQATRNSDRKVKYGEGYARVFPQVSESLA</sequence>
<organism evidence="1 2">
    <name type="scientific">Cupriavidus basilensis OR16</name>
    <dbReference type="NCBI Taxonomy" id="1127483"/>
    <lineage>
        <taxon>Bacteria</taxon>
        <taxon>Pseudomonadati</taxon>
        <taxon>Pseudomonadota</taxon>
        <taxon>Betaproteobacteria</taxon>
        <taxon>Burkholderiales</taxon>
        <taxon>Burkholderiaceae</taxon>
        <taxon>Cupriavidus</taxon>
    </lineage>
</organism>
<dbReference type="SUPFAM" id="SSF102588">
    <property type="entry name" value="LmbE-like"/>
    <property type="match status" value="1"/>
</dbReference>
<dbReference type="InterPro" id="IPR003737">
    <property type="entry name" value="GlcNAc_PI_deacetylase-related"/>
</dbReference>
<evidence type="ECO:0008006" key="3">
    <source>
        <dbReference type="Google" id="ProtNLM"/>
    </source>
</evidence>
<accession>H1SC14</accession>
<dbReference type="Proteomes" id="UP000005808">
    <property type="component" value="Unassembled WGS sequence"/>
</dbReference>